<dbReference type="InterPro" id="IPR033717">
    <property type="entry name" value="UDPK"/>
</dbReference>
<evidence type="ECO:0000256" key="8">
    <source>
        <dbReference type="ARBA" id="ARBA00022777"/>
    </source>
</evidence>
<sequence length="120" mass="13123">MIRWLVRRRQSFAYAFSGLIYMLRSQPHAQIHMLAILLVVIAGILTGLARLEWIVLVISMALVLSLEAMNTALETLADALHPSHHPLVGKAKDLAAAAVLVSALASVIIGTLIFIPHWLP</sequence>
<reference evidence="17" key="1">
    <citation type="submission" date="2020-06" db="EMBL/GenBank/DDBJ databases">
        <title>Thalassolituus marinus alknpb1M-1, a hydrocarbon-degrading bacterium isolated from the deep-sea overlying water using an in-situ strategy from the South China Sea basin.</title>
        <authorList>
            <person name="Dong C."/>
            <person name="Chen Y."/>
            <person name="Shao Z."/>
        </authorList>
    </citation>
    <scope>NUCLEOTIDE SEQUENCE [LARGE SCALE GENOMIC DNA]</scope>
    <source>
        <strain evidence="17">alknpb1M-1</strain>
    </source>
</reference>
<keyword evidence="7" id="KW-0547">Nucleotide-binding</keyword>
<keyword evidence="10 15" id="KW-1133">Transmembrane helix</keyword>
<evidence type="ECO:0000256" key="11">
    <source>
        <dbReference type="ARBA" id="ARBA00023098"/>
    </source>
</evidence>
<feature type="transmembrane region" description="Helical" evidence="15">
    <location>
        <begin position="94"/>
        <end position="119"/>
    </location>
</feature>
<dbReference type="InterPro" id="IPR036945">
    <property type="entry name" value="DAGK_sf"/>
</dbReference>
<evidence type="ECO:0000256" key="1">
    <source>
        <dbReference type="ARBA" id="ARBA00004651"/>
    </source>
</evidence>
<name>A0ABY6A8V3_9GAMM</name>
<dbReference type="EMBL" id="CP054475">
    <property type="protein sequence ID" value="UXD87407.1"/>
    <property type="molecule type" value="Genomic_DNA"/>
</dbReference>
<keyword evidence="11" id="KW-0443">Lipid metabolism</keyword>
<evidence type="ECO:0000256" key="6">
    <source>
        <dbReference type="ARBA" id="ARBA00022692"/>
    </source>
</evidence>
<evidence type="ECO:0000313" key="17">
    <source>
        <dbReference type="Proteomes" id="UP001065322"/>
    </source>
</evidence>
<keyword evidence="9" id="KW-0067">ATP-binding</keyword>
<dbReference type="GO" id="GO:0016301">
    <property type="term" value="F:kinase activity"/>
    <property type="evidence" value="ECO:0007669"/>
    <property type="project" value="UniProtKB-KW"/>
</dbReference>
<dbReference type="Pfam" id="PF01219">
    <property type="entry name" value="DAGK_prokar"/>
    <property type="match status" value="1"/>
</dbReference>
<evidence type="ECO:0000256" key="9">
    <source>
        <dbReference type="ARBA" id="ARBA00022840"/>
    </source>
</evidence>
<dbReference type="Proteomes" id="UP001065322">
    <property type="component" value="Chromosome"/>
</dbReference>
<evidence type="ECO:0000256" key="15">
    <source>
        <dbReference type="SAM" id="Phobius"/>
    </source>
</evidence>
<dbReference type="PANTHER" id="PTHR34299">
    <property type="entry name" value="DIACYLGLYCEROL KINASE"/>
    <property type="match status" value="1"/>
</dbReference>
<dbReference type="CDD" id="cd14265">
    <property type="entry name" value="UDPK_IM_like"/>
    <property type="match status" value="1"/>
</dbReference>
<protein>
    <submittedName>
        <fullName evidence="16">Diacylglycerol kinase family protein</fullName>
    </submittedName>
</protein>
<evidence type="ECO:0000256" key="2">
    <source>
        <dbReference type="ARBA" id="ARBA00005967"/>
    </source>
</evidence>
<keyword evidence="13" id="KW-0594">Phospholipid biosynthesis</keyword>
<comment type="similarity">
    <text evidence="2">Belongs to the bacterial diacylglycerol kinase family.</text>
</comment>
<evidence type="ECO:0000256" key="10">
    <source>
        <dbReference type="ARBA" id="ARBA00022989"/>
    </source>
</evidence>
<dbReference type="PANTHER" id="PTHR34299:SF1">
    <property type="entry name" value="DIACYLGLYCEROL KINASE"/>
    <property type="match status" value="1"/>
</dbReference>
<dbReference type="RefSeq" id="WP_260999325.1">
    <property type="nucleotide sequence ID" value="NZ_CP054475.1"/>
</dbReference>
<keyword evidence="6 15" id="KW-0812">Transmembrane</keyword>
<keyword evidence="3" id="KW-1003">Cell membrane</keyword>
<evidence type="ECO:0000256" key="5">
    <source>
        <dbReference type="ARBA" id="ARBA00022679"/>
    </source>
</evidence>
<accession>A0ABY6A8V3</accession>
<evidence type="ECO:0000313" key="16">
    <source>
        <dbReference type="EMBL" id="UXD87407.1"/>
    </source>
</evidence>
<evidence type="ECO:0000256" key="7">
    <source>
        <dbReference type="ARBA" id="ARBA00022741"/>
    </source>
</evidence>
<keyword evidence="14" id="KW-1208">Phospholipid metabolism</keyword>
<keyword evidence="5" id="KW-0808">Transferase</keyword>
<keyword evidence="12 15" id="KW-0472">Membrane</keyword>
<evidence type="ECO:0000256" key="13">
    <source>
        <dbReference type="ARBA" id="ARBA00023209"/>
    </source>
</evidence>
<comment type="subcellular location">
    <subcellularLocation>
        <location evidence="1">Cell membrane</location>
        <topology evidence="1">Multi-pass membrane protein</topology>
    </subcellularLocation>
</comment>
<keyword evidence="17" id="KW-1185">Reference proteome</keyword>
<evidence type="ECO:0000256" key="14">
    <source>
        <dbReference type="ARBA" id="ARBA00023264"/>
    </source>
</evidence>
<evidence type="ECO:0000256" key="4">
    <source>
        <dbReference type="ARBA" id="ARBA00022516"/>
    </source>
</evidence>
<proteinExistence type="inferred from homology"/>
<keyword evidence="4" id="KW-0444">Lipid biosynthesis</keyword>
<organism evidence="16 17">
    <name type="scientific">Thalassolituus hydrocarboniclasticus</name>
    <dbReference type="NCBI Taxonomy" id="2742796"/>
    <lineage>
        <taxon>Bacteria</taxon>
        <taxon>Pseudomonadati</taxon>
        <taxon>Pseudomonadota</taxon>
        <taxon>Gammaproteobacteria</taxon>
        <taxon>Oceanospirillales</taxon>
        <taxon>Oceanospirillaceae</taxon>
        <taxon>Thalassolituus</taxon>
    </lineage>
</organism>
<gene>
    <name evidence="16" type="ORF">HUF19_08165</name>
</gene>
<dbReference type="InterPro" id="IPR000829">
    <property type="entry name" value="DAGK"/>
</dbReference>
<evidence type="ECO:0000256" key="12">
    <source>
        <dbReference type="ARBA" id="ARBA00023136"/>
    </source>
</evidence>
<dbReference type="Gene3D" id="1.10.287.3610">
    <property type="match status" value="1"/>
</dbReference>
<feature type="transmembrane region" description="Helical" evidence="15">
    <location>
        <begin position="31"/>
        <end position="48"/>
    </location>
</feature>
<keyword evidence="8 16" id="KW-0418">Kinase</keyword>
<evidence type="ECO:0000256" key="3">
    <source>
        <dbReference type="ARBA" id="ARBA00022475"/>
    </source>
</evidence>